<dbReference type="InterPro" id="IPR011041">
    <property type="entry name" value="Quinoprot_gluc/sorb_DH_b-prop"/>
</dbReference>
<dbReference type="OrthoDB" id="223239at2"/>
<dbReference type="InterPro" id="IPR009056">
    <property type="entry name" value="Cyt_c-like_dom"/>
</dbReference>
<gene>
    <name evidence="7" type="ORF">I41_11760</name>
</gene>
<reference evidence="7 8" key="1">
    <citation type="submission" date="2019-02" db="EMBL/GenBank/DDBJ databases">
        <title>Deep-cultivation of Planctomycetes and their phenomic and genomic characterization uncovers novel biology.</title>
        <authorList>
            <person name="Wiegand S."/>
            <person name="Jogler M."/>
            <person name="Boedeker C."/>
            <person name="Pinto D."/>
            <person name="Vollmers J."/>
            <person name="Rivas-Marin E."/>
            <person name="Kohn T."/>
            <person name="Peeters S.H."/>
            <person name="Heuer A."/>
            <person name="Rast P."/>
            <person name="Oberbeckmann S."/>
            <person name="Bunk B."/>
            <person name="Jeske O."/>
            <person name="Meyerdierks A."/>
            <person name="Storesund J.E."/>
            <person name="Kallscheuer N."/>
            <person name="Luecker S."/>
            <person name="Lage O.M."/>
            <person name="Pohl T."/>
            <person name="Merkel B.J."/>
            <person name="Hornburger P."/>
            <person name="Mueller R.-W."/>
            <person name="Bruemmer F."/>
            <person name="Labrenz M."/>
            <person name="Spormann A.M."/>
            <person name="Op den Camp H."/>
            <person name="Overmann J."/>
            <person name="Amann R."/>
            <person name="Jetten M.S.M."/>
            <person name="Mascher T."/>
            <person name="Medema M.H."/>
            <person name="Devos D.P."/>
            <person name="Kaster A.-K."/>
            <person name="Ovreas L."/>
            <person name="Rohde M."/>
            <person name="Galperin M.Y."/>
            <person name="Jogler C."/>
        </authorList>
    </citation>
    <scope>NUCLEOTIDE SEQUENCE [LARGE SCALE GENOMIC DNA]</scope>
    <source>
        <strain evidence="7 8">I41</strain>
    </source>
</reference>
<dbReference type="PROSITE" id="PS51007">
    <property type="entry name" value="CYTC"/>
    <property type="match status" value="1"/>
</dbReference>
<sequence length="856" mass="92800" precursor="true">MAAARHFSSLLHLAILTALAVGAVTGAPTARGEAAGKISLPAGFKAELVYEVPAETQGSWVALTPDDKGRLIASDQDGLLYRITPSPIGSDPSKTKVEKLNVKLGMAQGLLFHKGQLYVVVNGQIGSFTSGLYRLTDTNKDDQFDRIEQLRVFGGAGEHGPHGIVLGPDGKSLYVVCGNHTDPPLFSSSAVPVRWQEDQLLPLITDPNGHAAAIRAPGGWFAKMDLDGDNLELFSIGYRNSYDLAFNEAGDLFTFDSDMEWDIGTPWYRPTRICHVTSGSEFGWRTGNNVWPSYYIDSVPAAADAGPGSPTGVAFGAGTKFPEKYQKALFAADWSYGNIYAVHLTPSGSSYTGEIERFAFAMPLGVTDMAVLPQDGALYFAVGGRKSASALYRIVWTGEGVSADSPPPEVIAVNDPQRIFGSGTPPLPPAEAHALRRSLEKLNRPSGPDAIKQIWPHLGSSDRFIKNVARTALEHQPFAEWQAKALSETNVDAKLNALAAYARCANSSQQEAWVTALTSINFAELSPEQQLDYLRVAALGVIRLEPLQSKTRQKLVSALDAYLPAKNHFVNRDLGNLLIRLRAPGVVNRLIPLLENAATPEDAIDFAVSLSAVQEGWTTESRVKLLDWFDRAAHIGGGHSFFGYLVSARDRFIAGIPSADRAPIAERISKPLIEQTAQIDVQSRPLVKQWTLEEVTKLVEDDKSPRNFANGQKMFSAAGCYNCHRVAGAGSSIGPDLTGVGGRFGAGDILRSVIDPNHTISDQYQQMVFETNGRTIVGRVSNISNDEIMVSTNMLDPKKTESIRRSELDNQHPSDVSMMPSGLLNTLTDDEILDLVAFLRSGGKPDHEFFRSAEGQ</sequence>
<dbReference type="Gene3D" id="1.10.760.10">
    <property type="entry name" value="Cytochrome c-like domain"/>
    <property type="match status" value="1"/>
</dbReference>
<dbReference type="InterPro" id="IPR013427">
    <property type="entry name" value="Haem-bd_dom_put"/>
</dbReference>
<dbReference type="PANTHER" id="PTHR33546">
    <property type="entry name" value="LARGE, MULTIFUNCTIONAL SECRETED PROTEIN-RELATED"/>
    <property type="match status" value="1"/>
</dbReference>
<dbReference type="Proteomes" id="UP000317909">
    <property type="component" value="Chromosome"/>
</dbReference>
<evidence type="ECO:0000256" key="4">
    <source>
        <dbReference type="PROSITE-ProRule" id="PRU00433"/>
    </source>
</evidence>
<evidence type="ECO:0000313" key="7">
    <source>
        <dbReference type="EMBL" id="QDT72011.1"/>
    </source>
</evidence>
<dbReference type="PANTHER" id="PTHR33546:SF1">
    <property type="entry name" value="LARGE, MULTIFUNCTIONAL SECRETED PROTEIN"/>
    <property type="match status" value="1"/>
</dbReference>
<evidence type="ECO:0000256" key="2">
    <source>
        <dbReference type="ARBA" id="ARBA00022723"/>
    </source>
</evidence>
<organism evidence="7 8">
    <name type="scientific">Lacipirellula limnantheis</name>
    <dbReference type="NCBI Taxonomy" id="2528024"/>
    <lineage>
        <taxon>Bacteria</taxon>
        <taxon>Pseudomonadati</taxon>
        <taxon>Planctomycetota</taxon>
        <taxon>Planctomycetia</taxon>
        <taxon>Pirellulales</taxon>
        <taxon>Lacipirellulaceae</taxon>
        <taxon>Lacipirellula</taxon>
    </lineage>
</organism>
<dbReference type="GO" id="GO:0009055">
    <property type="term" value="F:electron transfer activity"/>
    <property type="evidence" value="ECO:0007669"/>
    <property type="project" value="InterPro"/>
</dbReference>
<name>A0A517TUG4_9BACT</name>
<dbReference type="SUPFAM" id="SSF46626">
    <property type="entry name" value="Cytochrome c"/>
    <property type="match status" value="1"/>
</dbReference>
<evidence type="ECO:0000259" key="6">
    <source>
        <dbReference type="PROSITE" id="PS51007"/>
    </source>
</evidence>
<dbReference type="NCBIfam" id="TIGR02603">
    <property type="entry name" value="CxxCH_TIGR02603"/>
    <property type="match status" value="1"/>
</dbReference>
<evidence type="ECO:0000256" key="1">
    <source>
        <dbReference type="ARBA" id="ARBA00022617"/>
    </source>
</evidence>
<keyword evidence="5" id="KW-0732">Signal</keyword>
<dbReference type="Pfam" id="PF00034">
    <property type="entry name" value="Cytochrom_C"/>
    <property type="match status" value="1"/>
</dbReference>
<proteinExistence type="predicted"/>
<dbReference type="AlphaFoldDB" id="A0A517TUG4"/>
<evidence type="ECO:0000256" key="3">
    <source>
        <dbReference type="ARBA" id="ARBA00023004"/>
    </source>
</evidence>
<dbReference type="Gene3D" id="2.120.10.30">
    <property type="entry name" value="TolB, C-terminal domain"/>
    <property type="match status" value="1"/>
</dbReference>
<accession>A0A517TUG4</accession>
<keyword evidence="1 4" id="KW-0349">Heme</keyword>
<dbReference type="InterPro" id="IPR011042">
    <property type="entry name" value="6-blade_b-propeller_TolB-like"/>
</dbReference>
<dbReference type="InterPro" id="IPR036909">
    <property type="entry name" value="Cyt_c-like_dom_sf"/>
</dbReference>
<feature type="chain" id="PRO_5022239408" evidence="5">
    <location>
        <begin position="24"/>
        <end position="856"/>
    </location>
</feature>
<keyword evidence="2 4" id="KW-0479">Metal-binding</keyword>
<keyword evidence="3 4" id="KW-0408">Iron</keyword>
<dbReference type="SUPFAM" id="SSF50952">
    <property type="entry name" value="Soluble quinoprotein glucose dehydrogenase"/>
    <property type="match status" value="1"/>
</dbReference>
<dbReference type="GO" id="GO:0020037">
    <property type="term" value="F:heme binding"/>
    <property type="evidence" value="ECO:0007669"/>
    <property type="project" value="InterPro"/>
</dbReference>
<keyword evidence="8" id="KW-1185">Reference proteome</keyword>
<dbReference type="EMBL" id="CP036339">
    <property type="protein sequence ID" value="QDT72011.1"/>
    <property type="molecule type" value="Genomic_DNA"/>
</dbReference>
<dbReference type="KEGG" id="llh:I41_11760"/>
<evidence type="ECO:0000313" key="8">
    <source>
        <dbReference type="Proteomes" id="UP000317909"/>
    </source>
</evidence>
<feature type="domain" description="Cytochrome c" evidence="6">
    <location>
        <begin position="706"/>
        <end position="843"/>
    </location>
</feature>
<feature type="signal peptide" evidence="5">
    <location>
        <begin position="1"/>
        <end position="23"/>
    </location>
</feature>
<dbReference type="RefSeq" id="WP_145431616.1">
    <property type="nucleotide sequence ID" value="NZ_CP036339.1"/>
</dbReference>
<protein>
    <submittedName>
        <fullName evidence="7">Cytochrome c</fullName>
    </submittedName>
</protein>
<evidence type="ECO:0000256" key="5">
    <source>
        <dbReference type="SAM" id="SignalP"/>
    </source>
</evidence>
<dbReference type="GO" id="GO:0046872">
    <property type="term" value="F:metal ion binding"/>
    <property type="evidence" value="ECO:0007669"/>
    <property type="project" value="UniProtKB-KW"/>
</dbReference>